<organism evidence="7 8">
    <name type="scientific">Mesorhizobium plurifarium</name>
    <dbReference type="NCBI Taxonomy" id="69974"/>
    <lineage>
        <taxon>Bacteria</taxon>
        <taxon>Pseudomonadati</taxon>
        <taxon>Pseudomonadota</taxon>
        <taxon>Alphaproteobacteria</taxon>
        <taxon>Hyphomicrobiales</taxon>
        <taxon>Phyllobacteriaceae</taxon>
        <taxon>Mesorhizobium</taxon>
    </lineage>
</organism>
<evidence type="ECO:0000256" key="5">
    <source>
        <dbReference type="ARBA" id="ARBA00022898"/>
    </source>
</evidence>
<dbReference type="AlphaFoldDB" id="A0A090FQ63"/>
<dbReference type="GO" id="GO:0034386">
    <property type="term" value="F:4-aminobutyrate:2-oxoglutarate transaminase activity"/>
    <property type="evidence" value="ECO:0007669"/>
    <property type="project" value="UniProtKB-EC"/>
</dbReference>
<dbReference type="GO" id="GO:0009448">
    <property type="term" value="P:gamma-aminobutyric acid metabolic process"/>
    <property type="evidence" value="ECO:0007669"/>
    <property type="project" value="InterPro"/>
</dbReference>
<keyword evidence="5 6" id="KW-0663">Pyridoxal phosphate</keyword>
<protein>
    <submittedName>
        <fullName evidence="7">4-aminobutyrate aminotransferase, PLP-dependent</fullName>
        <ecNumber evidence="7">2.6.1.19</ecNumber>
    </submittedName>
</protein>
<dbReference type="PANTHER" id="PTHR11986:SF58">
    <property type="entry name" value="LEUCINE_METHIONINE RACEMASE"/>
    <property type="match status" value="1"/>
</dbReference>
<dbReference type="InterPro" id="IPR015422">
    <property type="entry name" value="PyrdxlP-dep_Trfase_small"/>
</dbReference>
<evidence type="ECO:0000256" key="1">
    <source>
        <dbReference type="ARBA" id="ARBA00001933"/>
    </source>
</evidence>
<dbReference type="GO" id="GO:0042802">
    <property type="term" value="F:identical protein binding"/>
    <property type="evidence" value="ECO:0007669"/>
    <property type="project" value="TreeGrafter"/>
</dbReference>
<dbReference type="Proteomes" id="UP000045285">
    <property type="component" value="Unassembled WGS sequence"/>
</dbReference>
<dbReference type="PROSITE" id="PS00600">
    <property type="entry name" value="AA_TRANSFER_CLASS_3"/>
    <property type="match status" value="1"/>
</dbReference>
<dbReference type="Pfam" id="PF00202">
    <property type="entry name" value="Aminotran_3"/>
    <property type="match status" value="1"/>
</dbReference>
<dbReference type="InterPro" id="IPR015421">
    <property type="entry name" value="PyrdxlP-dep_Trfase_major"/>
</dbReference>
<dbReference type="InterPro" id="IPR004632">
    <property type="entry name" value="4NH2But_aminotransferase_bac"/>
</dbReference>
<dbReference type="GO" id="GO:0030170">
    <property type="term" value="F:pyridoxal phosphate binding"/>
    <property type="evidence" value="ECO:0007669"/>
    <property type="project" value="InterPro"/>
</dbReference>
<comment type="cofactor">
    <cofactor evidence="1">
        <name>pyridoxal 5'-phosphate</name>
        <dbReference type="ChEBI" id="CHEBI:597326"/>
    </cofactor>
</comment>
<dbReference type="FunFam" id="3.40.640.10:FF:000013">
    <property type="entry name" value="4-aminobutyrate aminotransferase"/>
    <property type="match status" value="1"/>
</dbReference>
<dbReference type="InterPro" id="IPR005814">
    <property type="entry name" value="Aminotrans_3"/>
</dbReference>
<evidence type="ECO:0000256" key="3">
    <source>
        <dbReference type="ARBA" id="ARBA00022576"/>
    </source>
</evidence>
<sequence>MVSNVALDERRNAAVSAGGAWSFPIYVERAQGAEIWDVEGRRYIDFLSGMGALAVGHSHPKVVAAIQAQLTKFSHTFFGTAPYESYLAVAERLNQRCKVGGRAKTLLVTTGAEAVENAVKLARAYTKRRGIIVFGGAFHGRTLLTMAMTGKVNPYKQSFGPFPGNVYRAPYPDLYRGVSVEHCLAALDTLFESEIEASAVAAIVVEPLLGEGGFIPAPVEFMAGIRRLCDQHGIVLVADEVQSGFGRTGRLFAIEHTGIEPDLITMGKSMAAGIPVAAVVGKAEIMDSVAVGGLGGTYAGNPLACAAALAVLDVLEEENLIGRANEIGERLTAGLQRIQKKRNRTVIGDIRGLGSMIGAELVEDGETRKPARALTARVIKEAASRGLLLASAGRHFNVIRFLVPLVLTDALVDEALGIIDESIDVALESELAPAKAAAQAR</sequence>
<evidence type="ECO:0000256" key="2">
    <source>
        <dbReference type="ARBA" id="ARBA00008954"/>
    </source>
</evidence>
<name>A0A090FQ63_MESPL</name>
<dbReference type="SUPFAM" id="SSF53383">
    <property type="entry name" value="PLP-dependent transferases"/>
    <property type="match status" value="1"/>
</dbReference>
<dbReference type="Gene3D" id="3.40.640.10">
    <property type="entry name" value="Type I PLP-dependent aspartate aminotransferase-like (Major domain)"/>
    <property type="match status" value="1"/>
</dbReference>
<dbReference type="InterPro" id="IPR015424">
    <property type="entry name" value="PyrdxlP-dep_Trfase"/>
</dbReference>
<proteinExistence type="inferred from homology"/>
<dbReference type="InterPro" id="IPR049704">
    <property type="entry name" value="Aminotrans_3_PPA_site"/>
</dbReference>
<dbReference type="PANTHER" id="PTHR11986">
    <property type="entry name" value="AMINOTRANSFERASE CLASS III"/>
    <property type="match status" value="1"/>
</dbReference>
<keyword evidence="8" id="KW-1185">Reference proteome</keyword>
<dbReference type="NCBIfam" id="TIGR00700">
    <property type="entry name" value="GABAtrnsam"/>
    <property type="match status" value="1"/>
</dbReference>
<evidence type="ECO:0000313" key="7">
    <source>
        <dbReference type="EMBL" id="CDX21094.1"/>
    </source>
</evidence>
<evidence type="ECO:0000256" key="4">
    <source>
        <dbReference type="ARBA" id="ARBA00022679"/>
    </source>
</evidence>
<dbReference type="PIRSF" id="PIRSF000521">
    <property type="entry name" value="Transaminase_4ab_Lys_Orn"/>
    <property type="match status" value="1"/>
</dbReference>
<dbReference type="EC" id="2.6.1.19" evidence="7"/>
<dbReference type="EMBL" id="CCMZ01000028">
    <property type="protein sequence ID" value="CDX21094.1"/>
    <property type="molecule type" value="Genomic_DNA"/>
</dbReference>
<evidence type="ECO:0000313" key="8">
    <source>
        <dbReference type="Proteomes" id="UP000045285"/>
    </source>
</evidence>
<keyword evidence="3 7" id="KW-0032">Aminotransferase</keyword>
<keyword evidence="4 7" id="KW-0808">Transferase</keyword>
<comment type="similarity">
    <text evidence="2 6">Belongs to the class-III pyridoxal-phosphate-dependent aminotransferase family.</text>
</comment>
<dbReference type="InterPro" id="IPR050103">
    <property type="entry name" value="Class-III_PLP-dep_AT"/>
</dbReference>
<dbReference type="CDD" id="cd00610">
    <property type="entry name" value="OAT_like"/>
    <property type="match status" value="1"/>
</dbReference>
<dbReference type="Gene3D" id="3.90.1150.10">
    <property type="entry name" value="Aspartate Aminotransferase, domain 1"/>
    <property type="match status" value="1"/>
</dbReference>
<evidence type="ECO:0000256" key="6">
    <source>
        <dbReference type="RuleBase" id="RU003560"/>
    </source>
</evidence>
<reference evidence="8" key="1">
    <citation type="submission" date="2014-08" db="EMBL/GenBank/DDBJ databases">
        <authorList>
            <person name="Moulin L."/>
        </authorList>
    </citation>
    <scope>NUCLEOTIDE SEQUENCE [LARGE SCALE GENOMIC DNA]</scope>
</reference>
<accession>A0A090FQ63</accession>
<gene>
    <name evidence="7" type="primary">gabT</name>
    <name evidence="7" type="ORF">MPL3356_340173</name>
</gene>